<organism evidence="1 2">
    <name type="scientific">Bacillus inaquosorum KCTC 13429</name>
    <dbReference type="NCBI Taxonomy" id="1236548"/>
    <lineage>
        <taxon>Bacteria</taxon>
        <taxon>Bacillati</taxon>
        <taxon>Bacillota</taxon>
        <taxon>Bacilli</taxon>
        <taxon>Bacillales</taxon>
        <taxon>Bacillaceae</taxon>
        <taxon>Bacillus</taxon>
    </lineage>
</organism>
<gene>
    <name evidence="1" type="ORF">BSI_18730</name>
</gene>
<dbReference type="Proteomes" id="UP000011182">
    <property type="component" value="Unassembled WGS sequence"/>
</dbReference>
<protein>
    <submittedName>
        <fullName evidence="1">Uncharacterized protein</fullName>
    </submittedName>
</protein>
<dbReference type="AlphaFoldDB" id="A0A9W5LIV7"/>
<name>A0A9W5LIV7_9BACI</name>
<evidence type="ECO:0000313" key="2">
    <source>
        <dbReference type="Proteomes" id="UP000011182"/>
    </source>
</evidence>
<keyword evidence="2" id="KW-1185">Reference proteome</keyword>
<reference evidence="1 2" key="1">
    <citation type="journal article" date="2014" name="Syst. Appl. Microbiol.">
        <title>Genomic insights into the taxonomic status of the three subspecies of Bacillus subtilis.</title>
        <authorList>
            <person name="Yi H."/>
            <person name="Chun J."/>
            <person name="Cha C.J."/>
        </authorList>
    </citation>
    <scope>NUCLEOTIDE SEQUENCE [LARGE SCALE GENOMIC DNA]</scope>
    <source>
        <strain evidence="1 2">KCTC 13429</strain>
    </source>
</reference>
<dbReference type="EMBL" id="AMXN01000003">
    <property type="protein sequence ID" value="ELS61500.1"/>
    <property type="molecule type" value="Genomic_DNA"/>
</dbReference>
<comment type="caution">
    <text evidence="1">The sequence shown here is derived from an EMBL/GenBank/DDBJ whole genome shotgun (WGS) entry which is preliminary data.</text>
</comment>
<proteinExistence type="predicted"/>
<accession>A0A9W5LIV7</accession>
<sequence>MQNLNQINIVLLPVFYEQGVFFVMRKQKRCELLFECISYGNEFLFSHISIWVKVKTT</sequence>
<evidence type="ECO:0000313" key="1">
    <source>
        <dbReference type="EMBL" id="ELS61500.1"/>
    </source>
</evidence>